<reference evidence="17" key="3">
    <citation type="submission" date="2025-09" db="UniProtKB">
        <authorList>
            <consortium name="Ensembl"/>
        </authorList>
    </citation>
    <scope>IDENTIFICATION</scope>
</reference>
<evidence type="ECO:0000256" key="3">
    <source>
        <dbReference type="ARBA" id="ARBA00004651"/>
    </source>
</evidence>
<feature type="transmembrane region" description="Helical" evidence="15">
    <location>
        <begin position="115"/>
        <end position="136"/>
    </location>
</feature>
<evidence type="ECO:0000256" key="8">
    <source>
        <dbReference type="ARBA" id="ARBA00022597"/>
    </source>
</evidence>
<feature type="transmembrane region" description="Helical" evidence="15">
    <location>
        <begin position="473"/>
        <end position="500"/>
    </location>
</feature>
<dbReference type="InterPro" id="IPR020846">
    <property type="entry name" value="MFS_dom"/>
</dbReference>
<dbReference type="PANTHER" id="PTHR23503:SF25">
    <property type="entry name" value="MAJOR FACILITATOR SUPERFAMILY (MFS) PROFILE DOMAIN-CONTAINING PROTEIN"/>
    <property type="match status" value="1"/>
</dbReference>
<dbReference type="InterPro" id="IPR005829">
    <property type="entry name" value="Sugar_transporter_CS"/>
</dbReference>
<feature type="transmembrane region" description="Helical" evidence="15">
    <location>
        <begin position="232"/>
        <end position="252"/>
    </location>
</feature>
<dbReference type="GO" id="GO:0042383">
    <property type="term" value="C:sarcolemma"/>
    <property type="evidence" value="ECO:0007669"/>
    <property type="project" value="UniProtKB-SubCell"/>
</dbReference>
<evidence type="ECO:0000256" key="15">
    <source>
        <dbReference type="SAM" id="Phobius"/>
    </source>
</evidence>
<feature type="domain" description="Major facilitator superfamily (MFS) profile" evidence="16">
    <location>
        <begin position="123"/>
        <end position="638"/>
    </location>
</feature>
<dbReference type="Proteomes" id="UP000694553">
    <property type="component" value="Unassembled WGS sequence"/>
</dbReference>
<feature type="region of interest" description="Disordered" evidence="14">
    <location>
        <begin position="1"/>
        <end position="51"/>
    </location>
</feature>
<evidence type="ECO:0000256" key="5">
    <source>
        <dbReference type="ARBA" id="ARBA00015973"/>
    </source>
</evidence>
<evidence type="ECO:0000256" key="10">
    <source>
        <dbReference type="ARBA" id="ARBA00022989"/>
    </source>
</evidence>
<comment type="catalytic activity">
    <reaction evidence="1">
        <text>D-fructose(out) = D-fructose(in)</text>
        <dbReference type="Rhea" id="RHEA:60372"/>
        <dbReference type="ChEBI" id="CHEBI:37721"/>
    </reaction>
</comment>
<evidence type="ECO:0000256" key="2">
    <source>
        <dbReference type="ARBA" id="ARBA00004135"/>
    </source>
</evidence>
<dbReference type="OMA" id="KEIYGWR"/>
<proteinExistence type="inferred from homology"/>
<evidence type="ECO:0000256" key="6">
    <source>
        <dbReference type="ARBA" id="ARBA00022448"/>
    </source>
</evidence>
<dbReference type="Gene3D" id="1.20.1250.20">
    <property type="entry name" value="MFS general substrate transporter like domains"/>
    <property type="match status" value="2"/>
</dbReference>
<feature type="transmembrane region" description="Helical" evidence="15">
    <location>
        <begin position="381"/>
        <end position="401"/>
    </location>
</feature>
<dbReference type="PROSITE" id="PS00217">
    <property type="entry name" value="SUGAR_TRANSPORT_2"/>
    <property type="match status" value="1"/>
</dbReference>
<dbReference type="PANTHER" id="PTHR23503">
    <property type="entry name" value="SOLUTE CARRIER FAMILY 2"/>
    <property type="match status" value="1"/>
</dbReference>
<feature type="transmembrane region" description="Helical" evidence="15">
    <location>
        <begin position="294"/>
        <end position="315"/>
    </location>
</feature>
<evidence type="ECO:0000256" key="4">
    <source>
        <dbReference type="ARBA" id="ARBA00007004"/>
    </source>
</evidence>
<feature type="transmembrane region" description="Helical" evidence="15">
    <location>
        <begin position="611"/>
        <end position="634"/>
    </location>
</feature>
<keyword evidence="9 15" id="KW-0812">Transmembrane</keyword>
<evidence type="ECO:0000313" key="18">
    <source>
        <dbReference type="Proteomes" id="UP000694553"/>
    </source>
</evidence>
<comment type="subcellular location">
    <subcellularLocation>
        <location evidence="2">Cell membrane</location>
        <location evidence="2">Sarcolemma</location>
    </subcellularLocation>
    <subcellularLocation>
        <location evidence="3">Cell membrane</location>
        <topology evidence="3">Multi-pass membrane protein</topology>
    </subcellularLocation>
</comment>
<dbReference type="NCBIfam" id="TIGR00879">
    <property type="entry name" value="SP"/>
    <property type="match status" value="1"/>
</dbReference>
<dbReference type="PROSITE" id="PS50850">
    <property type="entry name" value="MFS"/>
    <property type="match status" value="1"/>
</dbReference>
<dbReference type="FunFam" id="1.20.1250.20:FF:001511">
    <property type="entry name" value="Solute carrier family 2, facilitated glucose transporter member 5"/>
    <property type="match status" value="1"/>
</dbReference>
<dbReference type="Pfam" id="PF00083">
    <property type="entry name" value="Sugar_tr"/>
    <property type="match status" value="2"/>
</dbReference>
<evidence type="ECO:0000256" key="13">
    <source>
        <dbReference type="ARBA" id="ARBA00031099"/>
    </source>
</evidence>
<dbReference type="Ensembl" id="ENSCMUT00000009194.2">
    <property type="protein sequence ID" value="ENSCMUP00000008548.2"/>
    <property type="gene ID" value="ENSCMUG00000005519.2"/>
</dbReference>
<evidence type="ECO:0000256" key="11">
    <source>
        <dbReference type="ARBA" id="ARBA00023136"/>
    </source>
</evidence>
<evidence type="ECO:0000259" key="16">
    <source>
        <dbReference type="PROSITE" id="PS50850"/>
    </source>
</evidence>
<keyword evidence="7" id="KW-1003">Cell membrane</keyword>
<dbReference type="InterPro" id="IPR005828">
    <property type="entry name" value="MFS_sugar_transport-like"/>
</dbReference>
<reference evidence="17" key="2">
    <citation type="submission" date="2025-08" db="UniProtKB">
        <authorList>
            <consortium name="Ensembl"/>
        </authorList>
    </citation>
    <scope>IDENTIFICATION</scope>
</reference>
<dbReference type="InterPro" id="IPR045263">
    <property type="entry name" value="GLUT"/>
</dbReference>
<keyword evidence="6" id="KW-0813">Transport</keyword>
<dbReference type="InterPro" id="IPR036259">
    <property type="entry name" value="MFS_trans_sf"/>
</dbReference>
<accession>A0A8C3DLR6</accession>
<feature type="transmembrane region" description="Helical" evidence="15">
    <location>
        <begin position="264"/>
        <end position="282"/>
    </location>
</feature>
<feature type="compositionally biased region" description="Low complexity" evidence="14">
    <location>
        <begin position="17"/>
        <end position="47"/>
    </location>
</feature>
<protein>
    <recommendedName>
        <fullName evidence="5">Solute carrier family 2, facilitated glucose transporter member 5</fullName>
    </recommendedName>
    <alternativeName>
        <fullName evidence="13">Fructose transporter</fullName>
    </alternativeName>
    <alternativeName>
        <fullName evidence="12">Glucose transporter type 5, small intestine</fullName>
    </alternativeName>
</protein>
<dbReference type="GO" id="GO:0046323">
    <property type="term" value="P:D-glucose import"/>
    <property type="evidence" value="ECO:0007669"/>
    <property type="project" value="TreeGrafter"/>
</dbReference>
<sequence>MPPGWAVTPQRAGQCGGAAPAPGAGERLLDSSSGRSGGSNEPRGRPGCPALPCPAFPSVTPSFFHRKMGEISQAAGPGLPSSPSPSSPSPRSACSLVPPVGKGTPRPGRDIAGRLTFPLLSVTLLVSFGSSMLYGYNLAVMNSPAEHIKAFYNATWSQRYGHGLPRGPLTLLYALTVSIFALGGLVGSLLVGMLVARYGRNGALSRSALLVLLAGGFMGFSRELGSPEMVIIGRSITGLHSGICLSVVPLYLGEIAPKNLRGFLGLMPSFFICLGVFSAQVLGLPELLGEDRFWPLFLSVVVVPASLQLLLLHCFPESPRYLLIERNDICGATKALHRFLGTPDVQDVIKEMKEEQQSLSSMEMVSVWQLLRDRSVRWQTLSVVVVNAGMQLSGIDAIWFYTNTIFENTGIPVSQIPYTTVGTGAIEIIAGLIGCFTIERVGRRPLIITGFCAMGVCSAGITVSLLLQATLPWMRYVSVACVVGIITGFCMGPAGVPFLMTAELFMQSHRPAAYIVGGSLNWLCNFTVGFIFPFLQVPVQRAPGRWREWTQPCCSPRRGCQVRDVCALGSAQCWPEPVQGRVVGGDTASCHAQCGSAWLSASSCSCPQMSAGAFCYLVFCGVCLLVALYVYLVIPETKNKTFMEISHIFATRRSVLSIPAHLIGMMKLNGYGTLESSSLEGSGSSLP</sequence>
<dbReference type="AlphaFoldDB" id="A0A8C3DLR6"/>
<accession>A0A8U7MMR6</accession>
<dbReference type="PRINTS" id="PR00171">
    <property type="entry name" value="SUGRTRNSPORT"/>
</dbReference>
<comment type="similarity">
    <text evidence="4">Belongs to the major facilitator superfamily. Sugar transporter (TC 2.A.1.1) family. Glucose transporter subfamily.</text>
</comment>
<feature type="transmembrane region" description="Helical" evidence="15">
    <location>
        <begin position="445"/>
        <end position="467"/>
    </location>
</feature>
<evidence type="ECO:0000256" key="1">
    <source>
        <dbReference type="ARBA" id="ARBA00000590"/>
    </source>
</evidence>
<dbReference type="InterPro" id="IPR003663">
    <property type="entry name" value="Sugar/inositol_transpt"/>
</dbReference>
<dbReference type="CDD" id="cd17432">
    <property type="entry name" value="MFS_GLUT_Class2"/>
    <property type="match status" value="1"/>
</dbReference>
<feature type="transmembrane region" description="Helical" evidence="15">
    <location>
        <begin position="203"/>
        <end position="220"/>
    </location>
</feature>
<keyword evidence="10 15" id="KW-1133">Transmembrane helix</keyword>
<evidence type="ECO:0000313" key="17">
    <source>
        <dbReference type="Ensembl" id="ENSCMUP00000008548.2"/>
    </source>
</evidence>
<keyword evidence="11 15" id="KW-0472">Membrane</keyword>
<evidence type="ECO:0000256" key="7">
    <source>
        <dbReference type="ARBA" id="ARBA00022475"/>
    </source>
</evidence>
<keyword evidence="18" id="KW-1185">Reference proteome</keyword>
<gene>
    <name evidence="17" type="primary">LOC116446999</name>
</gene>
<feature type="transmembrane region" description="Helical" evidence="15">
    <location>
        <begin position="416"/>
        <end position="438"/>
    </location>
</feature>
<evidence type="ECO:0000256" key="14">
    <source>
        <dbReference type="SAM" id="MobiDB-lite"/>
    </source>
</evidence>
<reference evidence="18" key="1">
    <citation type="submission" date="2019-10" db="EMBL/GenBank/DDBJ databases">
        <title>Corvus moneduloides (New Caledonian crow) genome, bCorMon1, primary haplotype.</title>
        <authorList>
            <person name="Rutz C."/>
            <person name="Fungtammasan C."/>
            <person name="Mountcastle J."/>
            <person name="Formenti G."/>
            <person name="Chow W."/>
            <person name="Howe K."/>
            <person name="Steele M.P."/>
            <person name="Fernandes J."/>
            <person name="Gilbert M.T.P."/>
            <person name="Fedrigo O."/>
            <person name="Jarvis E.D."/>
            <person name="Gemmell N."/>
        </authorList>
    </citation>
    <scope>NUCLEOTIDE SEQUENCE [LARGE SCALE GENOMIC DNA]</scope>
</reference>
<evidence type="ECO:0000256" key="9">
    <source>
        <dbReference type="ARBA" id="ARBA00022692"/>
    </source>
</evidence>
<dbReference type="GO" id="GO:0070837">
    <property type="term" value="P:dehydroascorbic acid transport"/>
    <property type="evidence" value="ECO:0007669"/>
    <property type="project" value="TreeGrafter"/>
</dbReference>
<dbReference type="GO" id="GO:0055056">
    <property type="term" value="F:D-glucose transmembrane transporter activity"/>
    <property type="evidence" value="ECO:0007669"/>
    <property type="project" value="TreeGrafter"/>
</dbReference>
<name>A0A8C3DLR6_CORMO</name>
<feature type="region of interest" description="Disordered" evidence="14">
    <location>
        <begin position="72"/>
        <end position="107"/>
    </location>
</feature>
<feature type="transmembrane region" description="Helical" evidence="15">
    <location>
        <begin position="171"/>
        <end position="196"/>
    </location>
</feature>
<dbReference type="GO" id="GO:0005353">
    <property type="term" value="F:fructose transmembrane transporter activity"/>
    <property type="evidence" value="ECO:0007669"/>
    <property type="project" value="UniProtKB-ARBA"/>
</dbReference>
<organism evidence="17 18">
    <name type="scientific">Corvus moneduloides</name>
    <name type="common">New Caledonian crow</name>
    <dbReference type="NCBI Taxonomy" id="1196302"/>
    <lineage>
        <taxon>Eukaryota</taxon>
        <taxon>Metazoa</taxon>
        <taxon>Chordata</taxon>
        <taxon>Craniata</taxon>
        <taxon>Vertebrata</taxon>
        <taxon>Euteleostomi</taxon>
        <taxon>Archelosauria</taxon>
        <taxon>Archosauria</taxon>
        <taxon>Dinosauria</taxon>
        <taxon>Saurischia</taxon>
        <taxon>Theropoda</taxon>
        <taxon>Coelurosauria</taxon>
        <taxon>Aves</taxon>
        <taxon>Neognathae</taxon>
        <taxon>Neoaves</taxon>
        <taxon>Telluraves</taxon>
        <taxon>Australaves</taxon>
        <taxon>Passeriformes</taxon>
        <taxon>Corvoidea</taxon>
        <taxon>Corvidae</taxon>
        <taxon>Corvus</taxon>
    </lineage>
</organism>
<feature type="transmembrane region" description="Helical" evidence="15">
    <location>
        <begin position="512"/>
        <end position="535"/>
    </location>
</feature>
<dbReference type="GO" id="GO:1990539">
    <property type="term" value="P:fructose import across plasma membrane"/>
    <property type="evidence" value="ECO:0007669"/>
    <property type="project" value="UniProtKB-ARBA"/>
</dbReference>
<keyword evidence="8" id="KW-0762">Sugar transport</keyword>
<dbReference type="SUPFAM" id="SSF103473">
    <property type="entry name" value="MFS general substrate transporter"/>
    <property type="match status" value="1"/>
</dbReference>
<evidence type="ECO:0000256" key="12">
    <source>
        <dbReference type="ARBA" id="ARBA00029961"/>
    </source>
</evidence>